<comment type="similarity">
    <text evidence="1 6">Belongs to the CcmH/CycL/Ccl2/NrfF family.</text>
</comment>
<dbReference type="InterPro" id="IPR005616">
    <property type="entry name" value="CcmH/CycL/Ccl2/NrfF_N"/>
</dbReference>
<comment type="caution">
    <text evidence="8">The sequence shown here is derived from an EMBL/GenBank/DDBJ whole genome shotgun (WGS) entry which is preliminary data.</text>
</comment>
<feature type="domain" description="CcmH/CycL/Ccl2/NrfF N-terminal" evidence="7">
    <location>
        <begin position="8"/>
        <end position="121"/>
    </location>
</feature>
<dbReference type="Proteomes" id="UP000711391">
    <property type="component" value="Unassembled WGS sequence"/>
</dbReference>
<keyword evidence="2 6" id="KW-0349">Heme</keyword>
<dbReference type="InterPro" id="IPR038297">
    <property type="entry name" value="CcmH/CycL/NrfF/Ccl2_sf"/>
</dbReference>
<keyword evidence="4 6" id="KW-0732">Signal</keyword>
<reference evidence="8" key="1">
    <citation type="submission" date="2020-10" db="EMBL/GenBank/DDBJ databases">
        <title>Microbiome of the Black Sea water column analyzed by genome centric metagenomics.</title>
        <authorList>
            <person name="Cabello-Yeves P.J."/>
            <person name="Callieri C."/>
            <person name="Picazo A."/>
            <person name="Mehrshad M."/>
            <person name="Haro-Moreno J.M."/>
            <person name="Roda-Garcia J."/>
            <person name="Dzembekova N."/>
            <person name="Slabakova V."/>
            <person name="Slabakova N."/>
            <person name="Moncheva S."/>
            <person name="Rodriguez-Valera F."/>
        </authorList>
    </citation>
    <scope>NUCLEOTIDE SEQUENCE</scope>
    <source>
        <strain evidence="8">BS307-5m-G50</strain>
    </source>
</reference>
<dbReference type="EMBL" id="JADHQD010000013">
    <property type="protein sequence ID" value="MBL6818363.1"/>
    <property type="molecule type" value="Genomic_DNA"/>
</dbReference>
<dbReference type="CDD" id="cd16378">
    <property type="entry name" value="CcmH_N"/>
    <property type="match status" value="1"/>
</dbReference>
<evidence type="ECO:0000259" key="7">
    <source>
        <dbReference type="Pfam" id="PF03918"/>
    </source>
</evidence>
<dbReference type="InterPro" id="IPR051263">
    <property type="entry name" value="C-type_cytochrome_biogenesis"/>
</dbReference>
<dbReference type="Gene3D" id="1.10.8.640">
    <property type="entry name" value="Cytochrome C biogenesis protein"/>
    <property type="match status" value="1"/>
</dbReference>
<dbReference type="GO" id="GO:0046872">
    <property type="term" value="F:metal ion binding"/>
    <property type="evidence" value="ECO:0007669"/>
    <property type="project" value="UniProtKB-KW"/>
</dbReference>
<dbReference type="AlphaFoldDB" id="A0A937LIT9"/>
<feature type="transmembrane region" description="Helical" evidence="6">
    <location>
        <begin position="101"/>
        <end position="120"/>
    </location>
</feature>
<evidence type="ECO:0000256" key="2">
    <source>
        <dbReference type="ARBA" id="ARBA00022617"/>
    </source>
</evidence>
<keyword evidence="6" id="KW-0472">Membrane</keyword>
<dbReference type="PANTHER" id="PTHR47870">
    <property type="entry name" value="CYTOCHROME C-TYPE BIOGENESIS PROTEIN CCMH"/>
    <property type="match status" value="1"/>
</dbReference>
<keyword evidence="6" id="KW-1133">Transmembrane helix</keyword>
<proteinExistence type="inferred from homology"/>
<keyword evidence="5 6" id="KW-0408">Iron</keyword>
<evidence type="ECO:0000256" key="5">
    <source>
        <dbReference type="ARBA" id="ARBA00023004"/>
    </source>
</evidence>
<evidence type="ECO:0000313" key="9">
    <source>
        <dbReference type="Proteomes" id="UP000711391"/>
    </source>
</evidence>
<evidence type="ECO:0000256" key="6">
    <source>
        <dbReference type="RuleBase" id="RU364112"/>
    </source>
</evidence>
<evidence type="ECO:0000256" key="4">
    <source>
        <dbReference type="ARBA" id="ARBA00022729"/>
    </source>
</evidence>
<keyword evidence="3 6" id="KW-0479">Metal-binding</keyword>
<accession>A0A937LIT9</accession>
<name>A0A937LIT9_9GAMM</name>
<evidence type="ECO:0000256" key="3">
    <source>
        <dbReference type="ARBA" id="ARBA00022723"/>
    </source>
</evidence>
<dbReference type="Pfam" id="PF03918">
    <property type="entry name" value="CcmH"/>
    <property type="match status" value="1"/>
</dbReference>
<protein>
    <recommendedName>
        <fullName evidence="6">Cytochrome c-type biogenesis protein</fullName>
    </recommendedName>
</protein>
<sequence length="124" mass="14393">MIRFFFLITIFFSNNILSESLYKFDSVDDEKRFYALIKEIKCPKCTSGSIASSNAPISEDIKLKIIELIKEGKSNEEIKIFLSQRFGSDVLYNPGLNKNTYFLWFSPILFLIVLLIGFFLRKKA</sequence>
<comment type="function">
    <text evidence="6">Possible subunit of a heme lyase.</text>
</comment>
<dbReference type="GO" id="GO:0005886">
    <property type="term" value="C:plasma membrane"/>
    <property type="evidence" value="ECO:0007669"/>
    <property type="project" value="TreeGrafter"/>
</dbReference>
<keyword evidence="6" id="KW-0812">Transmembrane</keyword>
<gene>
    <name evidence="8" type="ORF">ISQ64_03040</name>
</gene>
<evidence type="ECO:0000313" key="8">
    <source>
        <dbReference type="EMBL" id="MBL6818363.1"/>
    </source>
</evidence>
<organism evidence="8 9">
    <name type="scientific">SAR86 cluster bacterium</name>
    <dbReference type="NCBI Taxonomy" id="2030880"/>
    <lineage>
        <taxon>Bacteria</taxon>
        <taxon>Pseudomonadati</taxon>
        <taxon>Pseudomonadota</taxon>
        <taxon>Gammaproteobacteria</taxon>
        <taxon>SAR86 cluster</taxon>
    </lineage>
</organism>
<dbReference type="PANTHER" id="PTHR47870:SF4">
    <property type="entry name" value="CYTOCHROME C-TYPE BIOGENESIS PROTEIN CYCH"/>
    <property type="match status" value="1"/>
</dbReference>
<evidence type="ECO:0000256" key="1">
    <source>
        <dbReference type="ARBA" id="ARBA00010342"/>
    </source>
</evidence>